<evidence type="ECO:0000313" key="2">
    <source>
        <dbReference type="EMBL" id="KAK7737568.1"/>
    </source>
</evidence>
<accession>A0ABR1PID8</accession>
<feature type="region of interest" description="Disordered" evidence="1">
    <location>
        <begin position="122"/>
        <end position="141"/>
    </location>
</feature>
<comment type="caution">
    <text evidence="2">The sequence shown here is derived from an EMBL/GenBank/DDBJ whole genome shotgun (WGS) entry which is preliminary data.</text>
</comment>
<dbReference type="Proteomes" id="UP001430848">
    <property type="component" value="Unassembled WGS sequence"/>
</dbReference>
<gene>
    <name evidence="2" type="ORF">SLS63_002697</name>
</gene>
<sequence>MNGPAVQRRGVHSPLTLHLKVPPDCVDVLKYDLPSLRVGLNIIRRQLDSLRSELFIIRVLHASPSPEIAAFFQKEFPDLAHVFDLSPDQRKTQEDAILYLKDIDEVRLAYFRVMIEHLGERNGKAPPPESPVVGEPDASVE</sequence>
<organism evidence="2 3">
    <name type="scientific">Diaporthe eres</name>
    <name type="common">Phomopsis oblonga</name>
    <dbReference type="NCBI Taxonomy" id="83184"/>
    <lineage>
        <taxon>Eukaryota</taxon>
        <taxon>Fungi</taxon>
        <taxon>Dikarya</taxon>
        <taxon>Ascomycota</taxon>
        <taxon>Pezizomycotina</taxon>
        <taxon>Sordariomycetes</taxon>
        <taxon>Sordariomycetidae</taxon>
        <taxon>Diaporthales</taxon>
        <taxon>Diaporthaceae</taxon>
        <taxon>Diaporthe</taxon>
        <taxon>Diaporthe eres species complex</taxon>
    </lineage>
</organism>
<evidence type="ECO:0000313" key="3">
    <source>
        <dbReference type="Proteomes" id="UP001430848"/>
    </source>
</evidence>
<protein>
    <submittedName>
        <fullName evidence="2">Uncharacterized protein</fullName>
    </submittedName>
</protein>
<keyword evidence="3" id="KW-1185">Reference proteome</keyword>
<reference evidence="2 3" key="1">
    <citation type="submission" date="2024-02" db="EMBL/GenBank/DDBJ databases">
        <title>De novo assembly and annotation of 12 fungi associated with fruit tree decline syndrome in Ontario, Canada.</title>
        <authorList>
            <person name="Sulman M."/>
            <person name="Ellouze W."/>
            <person name="Ilyukhin E."/>
        </authorList>
    </citation>
    <scope>NUCLEOTIDE SEQUENCE [LARGE SCALE GENOMIC DNA]</scope>
    <source>
        <strain evidence="2 3">M169</strain>
    </source>
</reference>
<name>A0ABR1PID8_DIAER</name>
<dbReference type="EMBL" id="JAKNSF020000007">
    <property type="protein sequence ID" value="KAK7737568.1"/>
    <property type="molecule type" value="Genomic_DNA"/>
</dbReference>
<evidence type="ECO:0000256" key="1">
    <source>
        <dbReference type="SAM" id="MobiDB-lite"/>
    </source>
</evidence>
<proteinExistence type="predicted"/>